<feature type="transmembrane region" description="Helical" evidence="1">
    <location>
        <begin position="34"/>
        <end position="52"/>
    </location>
</feature>
<organism evidence="2 3">
    <name type="scientific">Segatella oris</name>
    <dbReference type="NCBI Taxonomy" id="28135"/>
    <lineage>
        <taxon>Bacteria</taxon>
        <taxon>Pseudomonadati</taxon>
        <taxon>Bacteroidota</taxon>
        <taxon>Bacteroidia</taxon>
        <taxon>Bacteroidales</taxon>
        <taxon>Prevotellaceae</taxon>
        <taxon>Segatella</taxon>
    </lineage>
</organism>
<feature type="transmembrane region" description="Helical" evidence="1">
    <location>
        <begin position="6"/>
        <end position="27"/>
    </location>
</feature>
<gene>
    <name evidence="2" type="ORF">NCTC13071_01770</name>
</gene>
<reference evidence="2 3" key="1">
    <citation type="submission" date="2018-12" db="EMBL/GenBank/DDBJ databases">
        <authorList>
            <consortium name="Pathogen Informatics"/>
        </authorList>
    </citation>
    <scope>NUCLEOTIDE SEQUENCE [LARGE SCALE GENOMIC DNA]</scope>
    <source>
        <strain evidence="2 3">NCTC13071</strain>
    </source>
</reference>
<evidence type="ECO:0000313" key="2">
    <source>
        <dbReference type="EMBL" id="VEH15760.1"/>
    </source>
</evidence>
<evidence type="ECO:0000256" key="1">
    <source>
        <dbReference type="SAM" id="Phobius"/>
    </source>
</evidence>
<keyword evidence="1" id="KW-1133">Transmembrane helix</keyword>
<dbReference type="KEGG" id="poc:NCTC13071_01770"/>
<name>A0A448L6Z9_9BACT</name>
<proteinExistence type="predicted"/>
<sequence>MLKHAIQYIGLPLVYLGVALLCAHHFLNLHHHNWILFTSLALVIIGIIGHTINDKHQTNY</sequence>
<dbReference type="EMBL" id="LR134384">
    <property type="protein sequence ID" value="VEH15760.1"/>
    <property type="molecule type" value="Genomic_DNA"/>
</dbReference>
<accession>A0A448L6Z9</accession>
<protein>
    <submittedName>
        <fullName evidence="2">Uncharacterized protein</fullName>
    </submittedName>
</protein>
<dbReference type="Proteomes" id="UP000274578">
    <property type="component" value="Chromosome 1"/>
</dbReference>
<keyword evidence="1" id="KW-0472">Membrane</keyword>
<dbReference type="AlphaFoldDB" id="A0A448L6Z9"/>
<evidence type="ECO:0000313" key="3">
    <source>
        <dbReference type="Proteomes" id="UP000274578"/>
    </source>
</evidence>
<keyword evidence="1" id="KW-0812">Transmembrane</keyword>